<dbReference type="Gene3D" id="3.30.1330.60">
    <property type="entry name" value="OmpA-like domain"/>
    <property type="match status" value="1"/>
</dbReference>
<dbReference type="PANTHER" id="PTHR30329">
    <property type="entry name" value="STATOR ELEMENT OF FLAGELLAR MOTOR COMPLEX"/>
    <property type="match status" value="1"/>
</dbReference>
<evidence type="ECO:0000313" key="7">
    <source>
        <dbReference type="Proteomes" id="UP000198850"/>
    </source>
</evidence>
<dbReference type="PANTHER" id="PTHR30329:SF21">
    <property type="entry name" value="LIPOPROTEIN YIAD-RELATED"/>
    <property type="match status" value="1"/>
</dbReference>
<reference evidence="6 7" key="1">
    <citation type="submission" date="2016-10" db="EMBL/GenBank/DDBJ databases">
        <authorList>
            <person name="de Groot N.N."/>
        </authorList>
    </citation>
    <scope>NUCLEOTIDE SEQUENCE [LARGE SCALE GENOMIC DNA]</scope>
    <source>
        <strain evidence="6 7">DSM 19033</strain>
    </source>
</reference>
<dbReference type="STRING" id="425514.SAMN05443550_101575"/>
<evidence type="ECO:0000313" key="6">
    <source>
        <dbReference type="EMBL" id="SDZ97169.1"/>
    </source>
</evidence>
<dbReference type="Proteomes" id="UP000198850">
    <property type="component" value="Unassembled WGS sequence"/>
</dbReference>
<sequence>MSYREVSGPDQSLAENILLKVLMLTKDPKPSAVKKGKMPLAALPRKLEYDNAKPVIRSIYYSNLDQLAKTIKDDNYAVSLRGHADSVGRYKYNWVLSDNRAISVKKYLVSKGVKEDRIVTTPYGSTVPVASNKTAAGRQKNRRVEIELKKISE</sequence>
<evidence type="ECO:0000259" key="5">
    <source>
        <dbReference type="PROSITE" id="PS51123"/>
    </source>
</evidence>
<evidence type="ECO:0000256" key="3">
    <source>
        <dbReference type="ARBA" id="ARBA00023237"/>
    </source>
</evidence>
<dbReference type="InterPro" id="IPR050330">
    <property type="entry name" value="Bact_OuterMem_StrucFunc"/>
</dbReference>
<dbReference type="RefSeq" id="WP_245735105.1">
    <property type="nucleotide sequence ID" value="NZ_FNRA01000001.1"/>
</dbReference>
<dbReference type="SUPFAM" id="SSF103088">
    <property type="entry name" value="OmpA-like"/>
    <property type="match status" value="1"/>
</dbReference>
<dbReference type="Pfam" id="PF00691">
    <property type="entry name" value="OmpA"/>
    <property type="match status" value="1"/>
</dbReference>
<keyword evidence="3" id="KW-0998">Cell outer membrane</keyword>
<evidence type="ECO:0000256" key="1">
    <source>
        <dbReference type="ARBA" id="ARBA00004442"/>
    </source>
</evidence>
<proteinExistence type="predicted"/>
<keyword evidence="7" id="KW-1185">Reference proteome</keyword>
<name>A0A1H3XCV3_9SPHI</name>
<dbReference type="AlphaFoldDB" id="A0A1H3XCV3"/>
<dbReference type="CDD" id="cd07185">
    <property type="entry name" value="OmpA_C-like"/>
    <property type="match status" value="1"/>
</dbReference>
<evidence type="ECO:0000256" key="2">
    <source>
        <dbReference type="ARBA" id="ARBA00023136"/>
    </source>
</evidence>
<dbReference type="EMBL" id="FNRA01000001">
    <property type="protein sequence ID" value="SDZ97169.1"/>
    <property type="molecule type" value="Genomic_DNA"/>
</dbReference>
<comment type="subcellular location">
    <subcellularLocation>
        <location evidence="1">Cell outer membrane</location>
    </subcellularLocation>
</comment>
<feature type="domain" description="OmpA-like" evidence="5">
    <location>
        <begin position="36"/>
        <end position="152"/>
    </location>
</feature>
<dbReference type="InterPro" id="IPR036737">
    <property type="entry name" value="OmpA-like_sf"/>
</dbReference>
<protein>
    <submittedName>
        <fullName evidence="6">Outer membrane protein OmpA</fullName>
    </submittedName>
</protein>
<dbReference type="PRINTS" id="PR01021">
    <property type="entry name" value="OMPADOMAIN"/>
</dbReference>
<organism evidence="6 7">
    <name type="scientific">Pedobacter hartonius</name>
    <dbReference type="NCBI Taxonomy" id="425514"/>
    <lineage>
        <taxon>Bacteria</taxon>
        <taxon>Pseudomonadati</taxon>
        <taxon>Bacteroidota</taxon>
        <taxon>Sphingobacteriia</taxon>
        <taxon>Sphingobacteriales</taxon>
        <taxon>Sphingobacteriaceae</taxon>
        <taxon>Pedobacter</taxon>
    </lineage>
</organism>
<dbReference type="PROSITE" id="PS51123">
    <property type="entry name" value="OMPA_2"/>
    <property type="match status" value="1"/>
</dbReference>
<keyword evidence="2 4" id="KW-0472">Membrane</keyword>
<evidence type="ECO:0000256" key="4">
    <source>
        <dbReference type="PROSITE-ProRule" id="PRU00473"/>
    </source>
</evidence>
<dbReference type="GO" id="GO:0009279">
    <property type="term" value="C:cell outer membrane"/>
    <property type="evidence" value="ECO:0007669"/>
    <property type="project" value="UniProtKB-SubCell"/>
</dbReference>
<dbReference type="InterPro" id="IPR006665">
    <property type="entry name" value="OmpA-like"/>
</dbReference>
<gene>
    <name evidence="6" type="ORF">SAMN05443550_101575</name>
</gene>
<accession>A0A1H3XCV3</accession>
<dbReference type="InterPro" id="IPR006664">
    <property type="entry name" value="OMP_bac"/>
</dbReference>